<keyword evidence="2" id="KW-1185">Reference proteome</keyword>
<dbReference type="Proteomes" id="UP000184260">
    <property type="component" value="Unassembled WGS sequence"/>
</dbReference>
<dbReference type="STRING" id="69322.SAMN05443669_101070"/>
<sequence length="52" mass="6371">MLIKTYLIFEVKVKVLRGKYKNIFQTFVFEKQKIENFFYYKVVVSQKLTNKS</sequence>
<gene>
    <name evidence="1" type="ORF">SAMN05443669_101070</name>
</gene>
<proteinExistence type="predicted"/>
<dbReference type="EMBL" id="FRBU01000010">
    <property type="protein sequence ID" value="SHL61408.1"/>
    <property type="molecule type" value="Genomic_DNA"/>
</dbReference>
<reference evidence="2" key="1">
    <citation type="submission" date="2016-11" db="EMBL/GenBank/DDBJ databases">
        <authorList>
            <person name="Varghese N."/>
            <person name="Submissions S."/>
        </authorList>
    </citation>
    <scope>NUCLEOTIDE SEQUENCE [LARGE SCALE GENOMIC DNA]</scope>
    <source>
        <strain evidence="2">DSM 3661</strain>
    </source>
</reference>
<evidence type="ECO:0000313" key="1">
    <source>
        <dbReference type="EMBL" id="SHL61408.1"/>
    </source>
</evidence>
<accession>A0A1M7C298</accession>
<name>A0A1M7C298_9FLAO</name>
<protein>
    <submittedName>
        <fullName evidence="1">Uncharacterized protein</fullName>
    </submittedName>
</protein>
<organism evidence="1 2">
    <name type="scientific">Flavobacterium xanthum</name>
    <dbReference type="NCBI Taxonomy" id="69322"/>
    <lineage>
        <taxon>Bacteria</taxon>
        <taxon>Pseudomonadati</taxon>
        <taxon>Bacteroidota</taxon>
        <taxon>Flavobacteriia</taxon>
        <taxon>Flavobacteriales</taxon>
        <taxon>Flavobacteriaceae</taxon>
        <taxon>Flavobacterium</taxon>
    </lineage>
</organism>
<evidence type="ECO:0000313" key="2">
    <source>
        <dbReference type="Proteomes" id="UP000184260"/>
    </source>
</evidence>
<dbReference type="AlphaFoldDB" id="A0A1M7C298"/>